<feature type="domain" description="Bacterial Ig" evidence="2">
    <location>
        <begin position="189"/>
        <end position="265"/>
    </location>
</feature>
<dbReference type="InterPro" id="IPR041498">
    <property type="entry name" value="Big_6"/>
</dbReference>
<feature type="domain" description="Bacterial Ig" evidence="2">
    <location>
        <begin position="273"/>
        <end position="343"/>
    </location>
</feature>
<dbReference type="Gene3D" id="2.60.120.380">
    <property type="match status" value="1"/>
</dbReference>
<evidence type="ECO:0000313" key="4">
    <source>
        <dbReference type="Proteomes" id="UP000595254"/>
    </source>
</evidence>
<dbReference type="KEGG" id="ppsr:I6J18_05500"/>
<dbReference type="Gene3D" id="2.60.40.10">
    <property type="entry name" value="Immunoglobulins"/>
    <property type="match status" value="2"/>
</dbReference>
<organism evidence="3 4">
    <name type="scientific">Peribacillus psychrosaccharolyticus</name>
    <name type="common">Bacillus psychrosaccharolyticus</name>
    <dbReference type="NCBI Taxonomy" id="1407"/>
    <lineage>
        <taxon>Bacteria</taxon>
        <taxon>Bacillati</taxon>
        <taxon>Bacillota</taxon>
        <taxon>Bacilli</taxon>
        <taxon>Bacillales</taxon>
        <taxon>Bacillaceae</taxon>
        <taxon>Peribacillus</taxon>
    </lineage>
</organism>
<accession>A0A974NNP4</accession>
<dbReference type="RefSeq" id="WP_201647958.1">
    <property type="nucleotide sequence ID" value="NZ_CP068053.1"/>
</dbReference>
<dbReference type="EMBL" id="CP068053">
    <property type="protein sequence ID" value="QQT01326.1"/>
    <property type="molecule type" value="Genomic_DNA"/>
</dbReference>
<evidence type="ECO:0000256" key="1">
    <source>
        <dbReference type="SAM" id="SignalP"/>
    </source>
</evidence>
<dbReference type="AlphaFoldDB" id="A0A974NNP4"/>
<dbReference type="InterPro" id="IPR013783">
    <property type="entry name" value="Ig-like_fold"/>
</dbReference>
<dbReference type="Pfam" id="PF17936">
    <property type="entry name" value="Big_6"/>
    <property type="match status" value="2"/>
</dbReference>
<dbReference type="Proteomes" id="UP000595254">
    <property type="component" value="Chromosome"/>
</dbReference>
<proteinExistence type="predicted"/>
<keyword evidence="4" id="KW-1185">Reference proteome</keyword>
<evidence type="ECO:0000313" key="3">
    <source>
        <dbReference type="EMBL" id="QQT01326.1"/>
    </source>
</evidence>
<dbReference type="SUPFAM" id="SSF89260">
    <property type="entry name" value="Collagen-binding domain"/>
    <property type="match status" value="1"/>
</dbReference>
<evidence type="ECO:0000259" key="2">
    <source>
        <dbReference type="Pfam" id="PF17936"/>
    </source>
</evidence>
<gene>
    <name evidence="3" type="ORF">I6J18_05500</name>
</gene>
<feature type="chain" id="PRO_5036870200" description="Bacterial Ig domain-containing protein" evidence="1">
    <location>
        <begin position="25"/>
        <end position="351"/>
    </location>
</feature>
<keyword evidence="1" id="KW-0732">Signal</keyword>
<protein>
    <recommendedName>
        <fullName evidence="2">Bacterial Ig domain-containing protein</fullName>
    </recommendedName>
</protein>
<name>A0A974NNP4_PERPY</name>
<feature type="signal peptide" evidence="1">
    <location>
        <begin position="1"/>
        <end position="24"/>
    </location>
</feature>
<reference evidence="3 4" key="1">
    <citation type="submission" date="2021-01" db="EMBL/GenBank/DDBJ databases">
        <title>FDA dAtabase for Regulatory Grade micrObial Sequences (FDA-ARGOS): Supporting development and validation of Infectious Disease Dx tests.</title>
        <authorList>
            <person name="Nelson B."/>
            <person name="Plummer A."/>
            <person name="Tallon L."/>
            <person name="Sadzewicz L."/>
            <person name="Zhao X."/>
            <person name="Boylan J."/>
            <person name="Ott S."/>
            <person name="Bowen H."/>
            <person name="Vavikolanu K."/>
            <person name="Mehta A."/>
            <person name="Aluvathingal J."/>
            <person name="Nadendla S."/>
            <person name="Myers T."/>
            <person name="Yan Y."/>
            <person name="Sichtig H."/>
        </authorList>
    </citation>
    <scope>NUCLEOTIDE SEQUENCE [LARGE SCALE GENOMIC DNA]</scope>
    <source>
        <strain evidence="3 4">FDAARGOS_1161</strain>
    </source>
</reference>
<sequence>MKKAAFLVLTLVLLTFSFQGYAQAANEQILNKRSQIQETISKAPSVKLALFNQSKLKQSLNSDDVRYEKEPNDSFGTANNHNIKYYLAGTLDYNDIDMFRVKIPKDGNYALAGANAEDSLLDLGFGLIDPTTEEFIEPFGYDEDGKAKALGYALEAGTYYLAALDLVNAGLGEAYILKLSSLDDLDTKAPARPKVNKIDDNDTRVTGTAEANSYIWIQAGEEWISTEGKTNSRGKFSVKIPRQKAGTFIAVCAFDQTGNQSKFAEQWVIDKTAPKTLTVNKITSKTTNVTGKTEAKARVQIKQGTKILGKATADKKGNYKVKIAKQKKGKKLTIQASDKANNTKKISVTIK</sequence>